<accession>A0AC60PV35</accession>
<dbReference type="EMBL" id="JABSTQ010009970">
    <property type="protein sequence ID" value="KAG0424482.1"/>
    <property type="molecule type" value="Genomic_DNA"/>
</dbReference>
<name>A0AC60PV35_IXOPE</name>
<sequence length="395" mass="42553">MPIINTIDLVVHKAAGADGKPLRLTTQSPVGALPLATAVVSFLVTMVTSQAGPDDVFLEVDFGDGRRLNTVIALQDRQEPGCWTRALSHRYEKEGLFRSRARARLKSDLNITWTAALKDAVGVYKDLRRDSEVYLRTLELPPEIVGTGTEVTSRFGGLAAFAVTVAYRVSGLRDRGPMVLLYNSTGGANHEMRYVIRAAGRYNVQATISNPVSAVTSGRNVTAYDPITELKIKVRGRKRPFIVPTSGNLTFAAVYATGSIHSSVLPWPIVAEDEVKGLQLWLPLSVGVGVPFLVKAALVQGTSATLDCHAEDGTHTIMQSSLESPGVYSGTMTFQTAGRHRLRVQAANAVSSEGATRLVQAWTPLPKDLRLGRIVGCGRRGHTAAVFTSGEWSSS</sequence>
<comment type="caution">
    <text evidence="1">The sequence shown here is derived from an EMBL/GenBank/DDBJ whole genome shotgun (WGS) entry which is preliminary data.</text>
</comment>
<gene>
    <name evidence="1" type="ORF">HPB47_028297</name>
</gene>
<protein>
    <submittedName>
        <fullName evidence="1">Uncharacterized protein</fullName>
    </submittedName>
</protein>
<keyword evidence="2" id="KW-1185">Reference proteome</keyword>
<proteinExistence type="predicted"/>
<evidence type="ECO:0000313" key="1">
    <source>
        <dbReference type="EMBL" id="KAG0424482.1"/>
    </source>
</evidence>
<organism evidence="1 2">
    <name type="scientific">Ixodes persulcatus</name>
    <name type="common">Taiga tick</name>
    <dbReference type="NCBI Taxonomy" id="34615"/>
    <lineage>
        <taxon>Eukaryota</taxon>
        <taxon>Metazoa</taxon>
        <taxon>Ecdysozoa</taxon>
        <taxon>Arthropoda</taxon>
        <taxon>Chelicerata</taxon>
        <taxon>Arachnida</taxon>
        <taxon>Acari</taxon>
        <taxon>Parasitiformes</taxon>
        <taxon>Ixodida</taxon>
        <taxon>Ixodoidea</taxon>
        <taxon>Ixodidae</taxon>
        <taxon>Ixodinae</taxon>
        <taxon>Ixodes</taxon>
    </lineage>
</organism>
<evidence type="ECO:0000313" key="2">
    <source>
        <dbReference type="Proteomes" id="UP000805193"/>
    </source>
</evidence>
<reference evidence="1 2" key="1">
    <citation type="journal article" date="2020" name="Cell">
        <title>Large-Scale Comparative Analyses of Tick Genomes Elucidate Their Genetic Diversity and Vector Capacities.</title>
        <authorList>
            <consortium name="Tick Genome and Microbiome Consortium (TIGMIC)"/>
            <person name="Jia N."/>
            <person name="Wang J."/>
            <person name="Shi W."/>
            <person name="Du L."/>
            <person name="Sun Y."/>
            <person name="Zhan W."/>
            <person name="Jiang J.F."/>
            <person name="Wang Q."/>
            <person name="Zhang B."/>
            <person name="Ji P."/>
            <person name="Bell-Sakyi L."/>
            <person name="Cui X.M."/>
            <person name="Yuan T.T."/>
            <person name="Jiang B.G."/>
            <person name="Yang W.F."/>
            <person name="Lam T.T."/>
            <person name="Chang Q.C."/>
            <person name="Ding S.J."/>
            <person name="Wang X.J."/>
            <person name="Zhu J.G."/>
            <person name="Ruan X.D."/>
            <person name="Zhao L."/>
            <person name="Wei J.T."/>
            <person name="Ye R.Z."/>
            <person name="Que T.C."/>
            <person name="Du C.H."/>
            <person name="Zhou Y.H."/>
            <person name="Cheng J.X."/>
            <person name="Dai P.F."/>
            <person name="Guo W.B."/>
            <person name="Han X.H."/>
            <person name="Huang E.J."/>
            <person name="Li L.F."/>
            <person name="Wei W."/>
            <person name="Gao Y.C."/>
            <person name="Liu J.Z."/>
            <person name="Shao H.Z."/>
            <person name="Wang X."/>
            <person name="Wang C.C."/>
            <person name="Yang T.C."/>
            <person name="Huo Q.B."/>
            <person name="Li W."/>
            <person name="Chen H.Y."/>
            <person name="Chen S.E."/>
            <person name="Zhou L.G."/>
            <person name="Ni X.B."/>
            <person name="Tian J.H."/>
            <person name="Sheng Y."/>
            <person name="Liu T."/>
            <person name="Pan Y.S."/>
            <person name="Xia L.Y."/>
            <person name="Li J."/>
            <person name="Zhao F."/>
            <person name="Cao W.C."/>
        </authorList>
    </citation>
    <scope>NUCLEOTIDE SEQUENCE [LARGE SCALE GENOMIC DNA]</scope>
    <source>
        <strain evidence="1">Iper-2018</strain>
    </source>
</reference>
<dbReference type="Proteomes" id="UP000805193">
    <property type="component" value="Unassembled WGS sequence"/>
</dbReference>